<dbReference type="PRINTS" id="PR00040">
    <property type="entry name" value="HTHMERR"/>
</dbReference>
<dbReference type="InterPro" id="IPR047057">
    <property type="entry name" value="MerR_fam"/>
</dbReference>
<reference evidence="4 5" key="1">
    <citation type="submission" date="2022-01" db="EMBL/GenBank/DDBJ databases">
        <title>Novel bile acid biosynthetic pathways are enriched in the microbiome of centenarians.</title>
        <authorList>
            <person name="Sato Y."/>
            <person name="Atarashi K."/>
            <person name="Plichta R.D."/>
            <person name="Arai Y."/>
            <person name="Sasajima S."/>
            <person name="Kearney M.S."/>
            <person name="Suda W."/>
            <person name="Takeshita K."/>
            <person name="Sasaki T."/>
            <person name="Okamoto S."/>
            <person name="Skelly N.A."/>
            <person name="Okamura Y."/>
            <person name="Vlamakis H."/>
            <person name="Li Y."/>
            <person name="Tanoue T."/>
            <person name="Takei H."/>
            <person name="Nittono H."/>
            <person name="Narushima S."/>
            <person name="Irie J."/>
            <person name="Itoh H."/>
            <person name="Moriya K."/>
            <person name="Sugiura Y."/>
            <person name="Suematsu M."/>
            <person name="Moritoki N."/>
            <person name="Shibata S."/>
            <person name="Littman R.D."/>
            <person name="Fischbach A.M."/>
            <person name="Uwamino Y."/>
            <person name="Inoue T."/>
            <person name="Honda A."/>
            <person name="Hattori M."/>
            <person name="Murai T."/>
            <person name="Xavier J.R."/>
            <person name="Hirose N."/>
            <person name="Honda K."/>
        </authorList>
    </citation>
    <scope>NUCLEOTIDE SEQUENCE [LARGE SCALE GENOMIC DNA]</scope>
    <source>
        <strain evidence="4 5">CE91-St30</strain>
    </source>
</reference>
<sequence length="287" mass="32369">MIDSMYTVGELADKMKVSVRTLQYYDRQGLLKPSAYSEGGRRLYGPKDAVRLQHILSLKFIGLSLDEIKQQLSAESDAAHARQLLDRQIAITEMQIARLKEALVTLKFVAEEIGGESEIDFERVADAIFAVRTVEERDWPALDEFGSELKSHIEARAERDEQFMLRLAQRFEAVSNRMYELSQAGADPAGPEGRAAAQAMWAMIEDFTEGDMGLLPQLMEFGQSKENWPDEMRGRQEAIDDFMGRSLFSYLEEQAAELDFGQAGEDEERQADRKGAQPTSGSRKENA</sequence>
<accession>A0ABN6ML11</accession>
<dbReference type="PANTHER" id="PTHR30204">
    <property type="entry name" value="REDOX-CYCLING DRUG-SENSING TRANSCRIPTIONAL ACTIVATOR SOXR"/>
    <property type="match status" value="1"/>
</dbReference>
<dbReference type="Proteomes" id="UP001320544">
    <property type="component" value="Chromosome"/>
</dbReference>
<dbReference type="PANTHER" id="PTHR30204:SF90">
    <property type="entry name" value="HTH-TYPE TRANSCRIPTIONAL ACTIVATOR MTA"/>
    <property type="match status" value="1"/>
</dbReference>
<dbReference type="InterPro" id="IPR000551">
    <property type="entry name" value="MerR-type_HTH_dom"/>
</dbReference>
<dbReference type="RefSeq" id="WP_244386459.1">
    <property type="nucleotide sequence ID" value="NZ_AP025564.1"/>
</dbReference>
<evidence type="ECO:0000259" key="3">
    <source>
        <dbReference type="PROSITE" id="PS50937"/>
    </source>
</evidence>
<dbReference type="SUPFAM" id="SSF46955">
    <property type="entry name" value="Putative DNA-binding domain"/>
    <property type="match status" value="1"/>
</dbReference>
<organism evidence="4 5">
    <name type="scientific">Raoultibacter timonensis</name>
    <dbReference type="NCBI Taxonomy" id="1907662"/>
    <lineage>
        <taxon>Bacteria</taxon>
        <taxon>Bacillati</taxon>
        <taxon>Actinomycetota</taxon>
        <taxon>Coriobacteriia</taxon>
        <taxon>Eggerthellales</taxon>
        <taxon>Eggerthellaceae</taxon>
        <taxon>Raoultibacter</taxon>
    </lineage>
</organism>
<dbReference type="Gene3D" id="1.10.1660.10">
    <property type="match status" value="1"/>
</dbReference>
<protein>
    <recommendedName>
        <fullName evidence="3">HTH merR-type domain-containing protein</fullName>
    </recommendedName>
</protein>
<proteinExistence type="predicted"/>
<gene>
    <name evidence="4" type="ORF">CE91St30_25910</name>
</gene>
<name>A0ABN6ML11_9ACTN</name>
<evidence type="ECO:0000313" key="4">
    <source>
        <dbReference type="EMBL" id="BDE97258.1"/>
    </source>
</evidence>
<dbReference type="SMART" id="SM00422">
    <property type="entry name" value="HTH_MERR"/>
    <property type="match status" value="1"/>
</dbReference>
<evidence type="ECO:0000256" key="1">
    <source>
        <dbReference type="ARBA" id="ARBA00023125"/>
    </source>
</evidence>
<keyword evidence="1" id="KW-0238">DNA-binding</keyword>
<dbReference type="PROSITE" id="PS50937">
    <property type="entry name" value="HTH_MERR_2"/>
    <property type="match status" value="1"/>
</dbReference>
<feature type="region of interest" description="Disordered" evidence="2">
    <location>
        <begin position="258"/>
        <end position="287"/>
    </location>
</feature>
<keyword evidence="5" id="KW-1185">Reference proteome</keyword>
<dbReference type="Pfam" id="PF13411">
    <property type="entry name" value="MerR_1"/>
    <property type="match status" value="1"/>
</dbReference>
<feature type="domain" description="HTH merR-type" evidence="3">
    <location>
        <begin position="5"/>
        <end position="74"/>
    </location>
</feature>
<dbReference type="EMBL" id="AP025564">
    <property type="protein sequence ID" value="BDE97258.1"/>
    <property type="molecule type" value="Genomic_DNA"/>
</dbReference>
<dbReference type="InterPro" id="IPR009061">
    <property type="entry name" value="DNA-bd_dom_put_sf"/>
</dbReference>
<dbReference type="CDD" id="cd01106">
    <property type="entry name" value="HTH_TipAL-Mta"/>
    <property type="match status" value="1"/>
</dbReference>
<evidence type="ECO:0000313" key="5">
    <source>
        <dbReference type="Proteomes" id="UP001320544"/>
    </source>
</evidence>
<evidence type="ECO:0000256" key="2">
    <source>
        <dbReference type="SAM" id="MobiDB-lite"/>
    </source>
</evidence>